<comment type="caution">
    <text evidence="3">The sequence shown here is derived from an EMBL/GenBank/DDBJ whole genome shotgun (WGS) entry which is preliminary data.</text>
</comment>
<sequence length="222" mass="24937">MKKKVLITGGRRGIGKAVVDRFKSDEYEIYAPTRDELDLSNIESVENYIMKNSDKYFSTIINNAGINIINNIEDTSHEELEETMMVNLITPIKLIKAYIPKMKENNYGRIVNVGSIWGIVSKEGRSIYSATKNGIHGVTNAVAIEGGRYNILINTVCPGFTMTELTKKNNSVKEIERISKQIPLKRMADPEEIAKFIFYLASEENTYITGQKIAVDGGFSIK</sequence>
<dbReference type="CDD" id="cd05233">
    <property type="entry name" value="SDR_c"/>
    <property type="match status" value="1"/>
</dbReference>
<evidence type="ECO:0000313" key="4">
    <source>
        <dbReference type="Proteomes" id="UP001189143"/>
    </source>
</evidence>
<organism evidence="3 4">
    <name type="scientific">Clostridium neonatale</name>
    <dbReference type="NCBI Taxonomy" id="137838"/>
    <lineage>
        <taxon>Bacteria</taxon>
        <taxon>Bacillati</taxon>
        <taxon>Bacillota</taxon>
        <taxon>Clostridia</taxon>
        <taxon>Eubacteriales</taxon>
        <taxon>Clostridiaceae</taxon>
        <taxon>Clostridium</taxon>
    </lineage>
</organism>
<dbReference type="Proteomes" id="UP001189143">
    <property type="component" value="Unassembled WGS sequence"/>
</dbReference>
<dbReference type="PROSITE" id="PS00061">
    <property type="entry name" value="ADH_SHORT"/>
    <property type="match status" value="1"/>
</dbReference>
<keyword evidence="2" id="KW-0443">Lipid metabolism</keyword>
<dbReference type="InterPro" id="IPR020904">
    <property type="entry name" value="Sc_DH/Rdtase_CS"/>
</dbReference>
<dbReference type="PANTHER" id="PTHR42879">
    <property type="entry name" value="3-OXOACYL-(ACYL-CARRIER-PROTEIN) REDUCTASE"/>
    <property type="match status" value="1"/>
</dbReference>
<comment type="similarity">
    <text evidence="1">Belongs to the short-chain dehydrogenases/reductases (SDR) family.</text>
</comment>
<dbReference type="Pfam" id="PF13561">
    <property type="entry name" value="adh_short_C2"/>
    <property type="match status" value="1"/>
</dbReference>
<gene>
    <name evidence="3" type="ORF">CNEO2_10075</name>
</gene>
<protein>
    <submittedName>
        <fullName evidence="3">SDR family oxidoreductase</fullName>
    </submittedName>
</protein>
<evidence type="ECO:0000256" key="1">
    <source>
        <dbReference type="ARBA" id="ARBA00006484"/>
    </source>
</evidence>
<dbReference type="InterPro" id="IPR002347">
    <property type="entry name" value="SDR_fam"/>
</dbReference>
<keyword evidence="2" id="KW-0753">Steroid metabolism</keyword>
<dbReference type="AlphaFoldDB" id="A0AAD1YEW5"/>
<dbReference type="PANTHER" id="PTHR42879:SF2">
    <property type="entry name" value="3-OXOACYL-[ACYL-CARRIER-PROTEIN] REDUCTASE FABG"/>
    <property type="match status" value="1"/>
</dbReference>
<dbReference type="Gene3D" id="3.40.50.720">
    <property type="entry name" value="NAD(P)-binding Rossmann-like Domain"/>
    <property type="match status" value="1"/>
</dbReference>
<evidence type="ECO:0000313" key="3">
    <source>
        <dbReference type="EMBL" id="CAI3559742.1"/>
    </source>
</evidence>
<dbReference type="PRINTS" id="PR00080">
    <property type="entry name" value="SDRFAMILY"/>
</dbReference>
<dbReference type="InterPro" id="IPR036291">
    <property type="entry name" value="NAD(P)-bd_dom_sf"/>
</dbReference>
<dbReference type="GO" id="GO:0032787">
    <property type="term" value="P:monocarboxylic acid metabolic process"/>
    <property type="evidence" value="ECO:0007669"/>
    <property type="project" value="UniProtKB-ARBA"/>
</dbReference>
<dbReference type="PRINTS" id="PR00081">
    <property type="entry name" value="GDHRDH"/>
</dbReference>
<dbReference type="GO" id="GO:0008202">
    <property type="term" value="P:steroid metabolic process"/>
    <property type="evidence" value="ECO:0007669"/>
    <property type="project" value="UniProtKB-KW"/>
</dbReference>
<reference evidence="3" key="1">
    <citation type="submission" date="2022-10" db="EMBL/GenBank/DDBJ databases">
        <authorList>
            <person name="Aires J."/>
            <person name="Mesa V."/>
        </authorList>
    </citation>
    <scope>NUCLEOTIDE SEQUENCE</scope>
    <source>
        <strain evidence="3">Clostridium neonatale JD116</strain>
    </source>
</reference>
<dbReference type="SUPFAM" id="SSF51735">
    <property type="entry name" value="NAD(P)-binding Rossmann-fold domains"/>
    <property type="match status" value="1"/>
</dbReference>
<dbReference type="EMBL" id="CAMTCP010000111">
    <property type="protein sequence ID" value="CAI3559742.1"/>
    <property type="molecule type" value="Genomic_DNA"/>
</dbReference>
<dbReference type="RefSeq" id="WP_317049603.1">
    <property type="nucleotide sequence ID" value="NZ_CAMRXC010000240.1"/>
</dbReference>
<dbReference type="InterPro" id="IPR050259">
    <property type="entry name" value="SDR"/>
</dbReference>
<accession>A0AAD1YEW5</accession>
<proteinExistence type="inferred from homology"/>
<evidence type="ECO:0000256" key="2">
    <source>
        <dbReference type="ARBA" id="ARBA00023221"/>
    </source>
</evidence>
<name>A0AAD1YEW5_9CLOT</name>